<reference evidence="2" key="1">
    <citation type="journal article" date="2023" name="Mol. Phylogenet. Evol.">
        <title>Genome-scale phylogeny and comparative genomics of the fungal order Sordariales.</title>
        <authorList>
            <person name="Hensen N."/>
            <person name="Bonometti L."/>
            <person name="Westerberg I."/>
            <person name="Brannstrom I.O."/>
            <person name="Guillou S."/>
            <person name="Cros-Aarteil S."/>
            <person name="Calhoun S."/>
            <person name="Haridas S."/>
            <person name="Kuo A."/>
            <person name="Mondo S."/>
            <person name="Pangilinan J."/>
            <person name="Riley R."/>
            <person name="LaButti K."/>
            <person name="Andreopoulos B."/>
            <person name="Lipzen A."/>
            <person name="Chen C."/>
            <person name="Yan M."/>
            <person name="Daum C."/>
            <person name="Ng V."/>
            <person name="Clum A."/>
            <person name="Steindorff A."/>
            <person name="Ohm R.A."/>
            <person name="Martin F."/>
            <person name="Silar P."/>
            <person name="Natvig D.O."/>
            <person name="Lalanne C."/>
            <person name="Gautier V."/>
            <person name="Ament-Velasquez S.L."/>
            <person name="Kruys A."/>
            <person name="Hutchinson M.I."/>
            <person name="Powell A.J."/>
            <person name="Barry K."/>
            <person name="Miller A.N."/>
            <person name="Grigoriev I.V."/>
            <person name="Debuchy R."/>
            <person name="Gladieux P."/>
            <person name="Hiltunen Thoren M."/>
            <person name="Johannesson H."/>
        </authorList>
    </citation>
    <scope>NUCLEOTIDE SEQUENCE [LARGE SCALE GENOMIC DNA]</scope>
    <source>
        <strain evidence="2">CBS 340.73</strain>
    </source>
</reference>
<evidence type="ECO:0000313" key="1">
    <source>
        <dbReference type="EMBL" id="KAK3934531.1"/>
    </source>
</evidence>
<accession>A0AAN6MW16</accession>
<dbReference type="EMBL" id="MU853981">
    <property type="protein sequence ID" value="KAK3934531.1"/>
    <property type="molecule type" value="Genomic_DNA"/>
</dbReference>
<dbReference type="SUPFAM" id="SSF48452">
    <property type="entry name" value="TPR-like"/>
    <property type="match status" value="1"/>
</dbReference>
<keyword evidence="2" id="KW-1185">Reference proteome</keyword>
<gene>
    <name evidence="1" type="ORF">QBC46DRAFT_399511</name>
</gene>
<dbReference type="InterPro" id="IPR011990">
    <property type="entry name" value="TPR-like_helical_dom_sf"/>
</dbReference>
<organism evidence="1 2">
    <name type="scientific">Diplogelasinospora grovesii</name>
    <dbReference type="NCBI Taxonomy" id="303347"/>
    <lineage>
        <taxon>Eukaryota</taxon>
        <taxon>Fungi</taxon>
        <taxon>Dikarya</taxon>
        <taxon>Ascomycota</taxon>
        <taxon>Pezizomycotina</taxon>
        <taxon>Sordariomycetes</taxon>
        <taxon>Sordariomycetidae</taxon>
        <taxon>Sordariales</taxon>
        <taxon>Diplogelasinosporaceae</taxon>
        <taxon>Diplogelasinospora</taxon>
    </lineage>
</organism>
<comment type="caution">
    <text evidence="1">The sequence shown here is derived from an EMBL/GenBank/DDBJ whole genome shotgun (WGS) entry which is preliminary data.</text>
</comment>
<proteinExistence type="predicted"/>
<dbReference type="Proteomes" id="UP001303473">
    <property type="component" value="Unassembled WGS sequence"/>
</dbReference>
<sequence>MLNTLLSKCKPKQYPRIEGKIFPRPKEEDELQPRPLPEDWALRGLVWAADYFPSGWFLNDKLNEDERHIEISSHAERRKERVLYLGCQIAAKIHQFNVSPQYDIDVNPAYISQADSSDLGELPDAPAAA</sequence>
<name>A0AAN6MW16_9PEZI</name>
<evidence type="ECO:0000313" key="2">
    <source>
        <dbReference type="Proteomes" id="UP001303473"/>
    </source>
</evidence>
<protein>
    <submittedName>
        <fullName evidence="1">Uncharacterized protein</fullName>
    </submittedName>
</protein>
<dbReference type="AlphaFoldDB" id="A0AAN6MW16"/>